<dbReference type="Proteomes" id="UP000030832">
    <property type="component" value="Unassembled WGS sequence"/>
</dbReference>
<evidence type="ECO:0000313" key="1">
    <source>
        <dbReference type="EMBL" id="KHF41083.1"/>
    </source>
</evidence>
<dbReference type="eggNOG" id="ENOG5030D94">
    <property type="taxonomic scope" value="Bacteria"/>
</dbReference>
<dbReference type="OrthoDB" id="2874588at2"/>
<sequence>MSSFEEFLADVQELFAYHTYEEELYYNEKYHSEDEIQQLLGRFMTEDGMEQLIDDIYVQNKERYVYQEAFQSYLNKEGSTDSSYYEVTRQTVFNPGLRMIMDDDLQIYESEGVIKLKAEQVPVQFYAENSMYGHSQFGELGYPSVDYLSLHVSMVEDEDTYRIQRIEVTS</sequence>
<dbReference type="EMBL" id="JRJU01000004">
    <property type="protein sequence ID" value="KHF41083.1"/>
    <property type="molecule type" value="Genomic_DNA"/>
</dbReference>
<evidence type="ECO:0000313" key="2">
    <source>
        <dbReference type="Proteomes" id="UP000030832"/>
    </source>
</evidence>
<comment type="caution">
    <text evidence="1">The sequence shown here is derived from an EMBL/GenBank/DDBJ whole genome shotgun (WGS) entry which is preliminary data.</text>
</comment>
<reference evidence="1 2" key="1">
    <citation type="submission" date="2014-09" db="EMBL/GenBank/DDBJ databases">
        <title>Genome sequencing and annotation of Bacillus Okhensis strain Kh10-101T.</title>
        <authorList>
            <person name="Prakash J.S."/>
        </authorList>
    </citation>
    <scope>NUCLEOTIDE SEQUENCE [LARGE SCALE GENOMIC DNA]</scope>
    <source>
        <strain evidence="2">Kh10-101T</strain>
    </source>
</reference>
<organism evidence="1 2">
    <name type="scientific">Halalkalibacter okhensis</name>
    <dbReference type="NCBI Taxonomy" id="333138"/>
    <lineage>
        <taxon>Bacteria</taxon>
        <taxon>Bacillati</taxon>
        <taxon>Bacillota</taxon>
        <taxon>Bacilli</taxon>
        <taxon>Bacillales</taxon>
        <taxon>Bacillaceae</taxon>
        <taxon>Halalkalibacter</taxon>
    </lineage>
</organism>
<dbReference type="AlphaFoldDB" id="A0A0B0IER9"/>
<proteinExistence type="predicted"/>
<gene>
    <name evidence="1" type="ORF">LQ50_04735</name>
</gene>
<keyword evidence="2" id="KW-1185">Reference proteome</keyword>
<dbReference type="RefSeq" id="WP_034626560.1">
    <property type="nucleotide sequence ID" value="NZ_JRJU01000004.1"/>
</dbReference>
<name>A0A0B0IER9_9BACI</name>
<accession>A0A0B0IER9</accession>
<protein>
    <submittedName>
        <fullName evidence="1">Uncharacterized protein</fullName>
    </submittedName>
</protein>